<dbReference type="RefSeq" id="WP_016464814.1">
    <property type="nucleotide sequence ID" value="NZ_CP025299.1"/>
</dbReference>
<accession>A0A2K9D736</accession>
<name>A0A2K9D736_9MICO</name>
<gene>
    <name evidence="1" type="ORF">CXR34_08095</name>
</gene>
<dbReference type="KEGG" id="mhos:CXR34_08095"/>
<reference evidence="1 2" key="1">
    <citation type="submission" date="2017-12" db="EMBL/GenBank/DDBJ databases">
        <title>Isolation and characterization of estrogens degradatiion strain Microbacterium hominis SJTG1.</title>
        <authorList>
            <person name="Xiong W."/>
            <person name="Yin C."/>
            <person name="Zheng D."/>
            <person name="Liang R."/>
        </authorList>
    </citation>
    <scope>NUCLEOTIDE SEQUENCE [LARGE SCALE GENOMIC DNA]</scope>
    <source>
        <strain evidence="1 2">SJTG1</strain>
    </source>
</reference>
<dbReference type="Proteomes" id="UP000233276">
    <property type="component" value="Chromosome"/>
</dbReference>
<evidence type="ECO:0000313" key="2">
    <source>
        <dbReference type="Proteomes" id="UP000233276"/>
    </source>
</evidence>
<proteinExistence type="predicted"/>
<sequence length="150" mass="16306">MTLSDWIALVALLVAVGSLAAAWRADQRAGDAFRLQDRIDAREREFRAVSWHGKWADDVSAADPPTFELTNTGLTAAQDVTLVIDFPRGPQAFRLGNIEAGASARAGLHSQLSGTIAAAVLDRRDTRFDVHWSSPLGQADSFHHPGLQLY</sequence>
<dbReference type="EMBL" id="CP025299">
    <property type="protein sequence ID" value="AUG29425.1"/>
    <property type="molecule type" value="Genomic_DNA"/>
</dbReference>
<dbReference type="AlphaFoldDB" id="A0A2K9D736"/>
<evidence type="ECO:0000313" key="1">
    <source>
        <dbReference type="EMBL" id="AUG29425.1"/>
    </source>
</evidence>
<protein>
    <submittedName>
        <fullName evidence="1">Uncharacterized protein</fullName>
    </submittedName>
</protein>
<organism evidence="1 2">
    <name type="scientific">Microbacterium hominis</name>
    <dbReference type="NCBI Taxonomy" id="162426"/>
    <lineage>
        <taxon>Bacteria</taxon>
        <taxon>Bacillati</taxon>
        <taxon>Actinomycetota</taxon>
        <taxon>Actinomycetes</taxon>
        <taxon>Micrococcales</taxon>
        <taxon>Microbacteriaceae</taxon>
        <taxon>Microbacterium</taxon>
    </lineage>
</organism>